<name>A0A2Z4LMH6_9BACT</name>
<proteinExistence type="predicted"/>
<dbReference type="EMBL" id="CP030103">
    <property type="protein sequence ID" value="AWX42969.1"/>
    <property type="molecule type" value="Genomic_DNA"/>
</dbReference>
<keyword evidence="2" id="KW-1185">Reference proteome</keyword>
<protein>
    <submittedName>
        <fullName evidence="1">Uncharacterized protein</fullName>
    </submittedName>
</protein>
<accession>A0A2Z4LMH6</accession>
<dbReference type="KEGG" id="mclo:DK849_02770"/>
<dbReference type="Proteomes" id="UP000249865">
    <property type="component" value="Chromosome"/>
</dbReference>
<sequence length="295" mass="34012">MNIKPIITGTNKVKSDGMQNSEINNMINYETMQTQALTSQSIKLKDPQGVIPNGIYKVFDLERKIKAFMLCIELIFILTATITALIIGFKPQWFQNEIEKAPWTWFILPILVGAVAIITFTFDLIDIIGVKRSVANYRESIKSGISTTPPFIGLLYQKLLLKQVRRTWLTVAILFYVGLFTIILWALQNQKWGELDWKTWIHKSFPNPNLVVYILCGIMGMVLLLFIINTIIRKKRMVDIQAFFGNDALDYNKMQEMKSKSHWTWAKVFFISILVILIIPFIIYILIKKLGRGGK</sequence>
<organism evidence="1 2">
    <name type="scientific">Metamycoplasma cloacale</name>
    <dbReference type="NCBI Taxonomy" id="92401"/>
    <lineage>
        <taxon>Bacteria</taxon>
        <taxon>Bacillati</taxon>
        <taxon>Mycoplasmatota</taxon>
        <taxon>Mycoplasmoidales</taxon>
        <taxon>Metamycoplasmataceae</taxon>
        <taxon>Metamycoplasma</taxon>
    </lineage>
</organism>
<dbReference type="RefSeq" id="WP_029330157.1">
    <property type="nucleotide sequence ID" value="NZ_CP030103.1"/>
</dbReference>
<dbReference type="InterPro" id="IPR059214">
    <property type="entry name" value="MSC_0882-like"/>
</dbReference>
<dbReference type="AlphaFoldDB" id="A0A2Z4LMH6"/>
<gene>
    <name evidence="1" type="ORF">DK849_02770</name>
</gene>
<evidence type="ECO:0000313" key="2">
    <source>
        <dbReference type="Proteomes" id="UP000249865"/>
    </source>
</evidence>
<evidence type="ECO:0000313" key="1">
    <source>
        <dbReference type="EMBL" id="AWX42969.1"/>
    </source>
</evidence>
<dbReference type="OrthoDB" id="397874at2"/>
<reference evidence="2" key="1">
    <citation type="submission" date="2018-06" db="EMBL/GenBank/DDBJ databases">
        <title>Complete genome sequences of Mycoplasma anatis, M. anseris and M. cloacale type strains.</title>
        <authorList>
            <person name="Grozner D."/>
            <person name="Forro B."/>
            <person name="Sulyok K.M."/>
            <person name="Marton S."/>
            <person name="Kreizinger Z."/>
            <person name="Banyai K."/>
            <person name="Gyuranecz M."/>
        </authorList>
    </citation>
    <scope>NUCLEOTIDE SEQUENCE [LARGE SCALE GENOMIC DNA]</scope>
    <source>
        <strain evidence="2">NCTC 10199</strain>
    </source>
</reference>
<dbReference type="NCBIfam" id="NF045846">
    <property type="entry name" value="MSC0882_dom"/>
    <property type="match status" value="1"/>
</dbReference>